<dbReference type="NCBIfam" id="TIGR00666">
    <property type="entry name" value="PBP4"/>
    <property type="match status" value="1"/>
</dbReference>
<dbReference type="EMBL" id="QUNO01000004">
    <property type="protein sequence ID" value="REH50217.1"/>
    <property type="molecule type" value="Genomic_DNA"/>
</dbReference>
<accession>A0A3E0HUT0</accession>
<feature type="compositionally biased region" description="Low complexity" evidence="3">
    <location>
        <begin position="227"/>
        <end position="260"/>
    </location>
</feature>
<evidence type="ECO:0000256" key="1">
    <source>
        <dbReference type="ARBA" id="ARBA00006096"/>
    </source>
</evidence>
<feature type="compositionally biased region" description="Low complexity" evidence="3">
    <location>
        <begin position="326"/>
        <end position="335"/>
    </location>
</feature>
<dbReference type="PANTHER" id="PTHR30023">
    <property type="entry name" value="D-ALANYL-D-ALANINE CARBOXYPEPTIDASE"/>
    <property type="match status" value="1"/>
</dbReference>
<evidence type="ECO:0000256" key="3">
    <source>
        <dbReference type="SAM" id="MobiDB-lite"/>
    </source>
</evidence>
<feature type="compositionally biased region" description="Acidic residues" evidence="3">
    <location>
        <begin position="101"/>
        <end position="113"/>
    </location>
</feature>
<dbReference type="GO" id="GO:0000270">
    <property type="term" value="P:peptidoglycan metabolic process"/>
    <property type="evidence" value="ECO:0007669"/>
    <property type="project" value="TreeGrafter"/>
</dbReference>
<feature type="compositionally biased region" description="Polar residues" evidence="3">
    <location>
        <begin position="511"/>
        <end position="523"/>
    </location>
</feature>
<feature type="compositionally biased region" description="Low complexity" evidence="3">
    <location>
        <begin position="202"/>
        <end position="211"/>
    </location>
</feature>
<feature type="compositionally biased region" description="Acidic residues" evidence="3">
    <location>
        <begin position="173"/>
        <end position="187"/>
    </location>
</feature>
<feature type="compositionally biased region" description="Low complexity" evidence="3">
    <location>
        <begin position="347"/>
        <end position="366"/>
    </location>
</feature>
<protein>
    <submittedName>
        <fullName evidence="4">D-alanyl-D-alanine carboxypeptidase/D-alanyl-D-alanine-endopeptidase (Penicillin-binding protein 4)</fullName>
    </submittedName>
</protein>
<evidence type="ECO:0000313" key="4">
    <source>
        <dbReference type="EMBL" id="REH50217.1"/>
    </source>
</evidence>
<evidence type="ECO:0000256" key="2">
    <source>
        <dbReference type="ARBA" id="ARBA00022801"/>
    </source>
</evidence>
<comment type="caution">
    <text evidence="4">The sequence shown here is derived from an EMBL/GenBank/DDBJ whole genome shotgun (WGS) entry which is preliminary data.</text>
</comment>
<reference evidence="4 5" key="1">
    <citation type="submission" date="2018-08" db="EMBL/GenBank/DDBJ databases">
        <title>Genomic Encyclopedia of Archaeal and Bacterial Type Strains, Phase II (KMG-II): from individual species to whole genera.</title>
        <authorList>
            <person name="Goeker M."/>
        </authorList>
    </citation>
    <scope>NUCLEOTIDE SEQUENCE [LARGE SCALE GENOMIC DNA]</scope>
    <source>
        <strain evidence="4 5">DSM 45791</strain>
    </source>
</reference>
<comment type="similarity">
    <text evidence="1">Belongs to the peptidase S13 family.</text>
</comment>
<feature type="region of interest" description="Disordered" evidence="3">
    <location>
        <begin position="643"/>
        <end position="663"/>
    </location>
</feature>
<feature type="compositionally biased region" description="Low complexity" evidence="3">
    <location>
        <begin position="81"/>
        <end position="100"/>
    </location>
</feature>
<dbReference type="PRINTS" id="PR00922">
    <property type="entry name" value="DADACBPTASE3"/>
</dbReference>
<organism evidence="4 5">
    <name type="scientific">Kutzneria buriramensis</name>
    <dbReference type="NCBI Taxonomy" id="1045776"/>
    <lineage>
        <taxon>Bacteria</taxon>
        <taxon>Bacillati</taxon>
        <taxon>Actinomycetota</taxon>
        <taxon>Actinomycetes</taxon>
        <taxon>Pseudonocardiales</taxon>
        <taxon>Pseudonocardiaceae</taxon>
        <taxon>Kutzneria</taxon>
    </lineage>
</organism>
<dbReference type="Gene3D" id="3.40.710.10">
    <property type="entry name" value="DD-peptidase/beta-lactamase superfamily"/>
    <property type="match status" value="2"/>
</dbReference>
<dbReference type="InterPro" id="IPR012338">
    <property type="entry name" value="Beta-lactam/transpept-like"/>
</dbReference>
<dbReference type="GO" id="GO:0004185">
    <property type="term" value="F:serine-type carboxypeptidase activity"/>
    <property type="evidence" value="ECO:0007669"/>
    <property type="project" value="InterPro"/>
</dbReference>
<keyword evidence="4" id="KW-0645">Protease</keyword>
<feature type="compositionally biased region" description="Pro residues" evidence="3">
    <location>
        <begin position="484"/>
        <end position="493"/>
    </location>
</feature>
<feature type="compositionally biased region" description="Pro residues" evidence="3">
    <location>
        <begin position="453"/>
        <end position="477"/>
    </location>
</feature>
<dbReference type="PANTHER" id="PTHR30023:SF0">
    <property type="entry name" value="PENICILLIN-SENSITIVE CARBOXYPEPTIDASE A"/>
    <property type="match status" value="1"/>
</dbReference>
<gene>
    <name evidence="4" type="ORF">BCF44_104493</name>
</gene>
<dbReference type="SUPFAM" id="SSF56601">
    <property type="entry name" value="beta-lactamase/transpeptidase-like"/>
    <property type="match status" value="1"/>
</dbReference>
<name>A0A3E0HUT0_9PSEU</name>
<feature type="compositionally biased region" description="Low complexity" evidence="3">
    <location>
        <begin position="305"/>
        <end position="316"/>
    </location>
</feature>
<dbReference type="InterPro" id="IPR000667">
    <property type="entry name" value="Peptidase_S13"/>
</dbReference>
<feature type="compositionally biased region" description="Acidic residues" evidence="3">
    <location>
        <begin position="68"/>
        <end position="80"/>
    </location>
</feature>
<dbReference type="AlphaFoldDB" id="A0A3E0HUT0"/>
<feature type="region of interest" description="Disordered" evidence="3">
    <location>
        <begin position="1"/>
        <end position="599"/>
    </location>
</feature>
<feature type="compositionally biased region" description="Pro residues" evidence="3">
    <location>
        <begin position="367"/>
        <end position="445"/>
    </location>
</feature>
<dbReference type="Pfam" id="PF02113">
    <property type="entry name" value="Peptidase_S13"/>
    <property type="match status" value="2"/>
</dbReference>
<feature type="compositionally biased region" description="Pro residues" evidence="3">
    <location>
        <begin position="336"/>
        <end position="346"/>
    </location>
</feature>
<dbReference type="GO" id="GO:0006508">
    <property type="term" value="P:proteolysis"/>
    <property type="evidence" value="ECO:0007669"/>
    <property type="project" value="InterPro"/>
</dbReference>
<sequence>MPESGQPAPSWPSQPTDGTPDQAVAAGGGESVGWPAADGDNGGPDWPTDELASPDVVKTADQAPAAEADAEVEPDADAEPEPLSAAKPEVEEPAAAQEAAADSEPESAPEPEPEAGPTAETESEPAPEPTHDTTPDPSEDDASTSDPISNAQEAEAPEPAADPEPQPAPAADLESDSDVEPDSDPEPQSDREPDSDPEPDSAADSATPAPDAEADDLASDEPPTPAPTVETTATSTDAPEADASSTASSPADSSAESITSPLTTPSEQPTSFLPTPVPEPDPTSAPAEQPTSSFSTPPTEPAEPPSASITKPETPAAEPPEPAPVEPASDSTPVTKPLPVPPPAPTTKPLTTSASLASAPPTTESAPTPPAKPIPAPAPPPADSAPTSPLPPTKPAPTSAPPISSPPPVKPAPTAQPPRPTPPSGGPAIPPSAPVRPPTGNPLPPGLAAKAPTAPPLGPRPPMPPKAPPTRIPPSPPMAAKQPPRQPPPPPRPVASEPETIRMRLADISSLEDTVTSLESTITMPVDNDRARLDPPTVQMSAPVDTRRGDDSPTVRVQLPRPPAAGRPELGDDVPQPAPQLPPPPRDHDDDALEVPAPRRSRRPALVGLAIVVVLAVGCGVWFGAPSVVQALGFGGTTAIPTAPPPSPAAPEELLKPVTNAPTPSAEGIAAALAGPAGSPALGTLTGTVIDPATGTTLWDHNSTTPLTPASSGKLLATTAALLSLDPQFRFTTTVVAGPDPDTVIIVGGGDPSLSSLPDGKESVYPGAAHLDDLVAQVKQATGGAVHKVLFDTSRYSGDAMAPGWEASDIAGGSVAPITPLMLDGGRSRPTVSEPPRTATPDVDAAKEFARRLGADPNSVAKTTAPAGAKVLGSVQSPPLTDMISNLLQISDNVMAEAVGREVAKQAGAPTTFAGGASSVLNILRSNNFDLSGVTMMDGSGLSTQDRVPAKLFGSIMSVAAGPAGGNDARVAKLRPLLIGLPVAGGSGTLSDRYNDATSAPGKGWVRAKTGTLDGVNTLAGIVQDTDGKVLAFALMSNGSQIDQGRAALDDVAAALRGCGCR</sequence>
<dbReference type="Proteomes" id="UP000256269">
    <property type="component" value="Unassembled WGS sequence"/>
</dbReference>
<keyword evidence="5" id="KW-1185">Reference proteome</keyword>
<keyword evidence="4" id="KW-0121">Carboxypeptidase</keyword>
<feature type="compositionally biased region" description="Polar residues" evidence="3">
    <location>
        <begin position="261"/>
        <end position="273"/>
    </location>
</feature>
<dbReference type="Gene3D" id="3.50.80.20">
    <property type="entry name" value="D-Ala-D-Ala carboxypeptidase C, peptidase S13"/>
    <property type="match status" value="1"/>
</dbReference>
<proteinExistence type="inferred from homology"/>
<evidence type="ECO:0000313" key="5">
    <source>
        <dbReference type="Proteomes" id="UP000256269"/>
    </source>
</evidence>
<keyword evidence="2" id="KW-0378">Hydrolase</keyword>